<comment type="catalytic activity">
    <reaction evidence="8">
        <text>P(1),P(4)-bis(5'-adenosyl) tetraphosphate + H2O = 2 ADP + 2 H(+)</text>
        <dbReference type="Rhea" id="RHEA:24252"/>
        <dbReference type="ChEBI" id="CHEBI:15377"/>
        <dbReference type="ChEBI" id="CHEBI:15378"/>
        <dbReference type="ChEBI" id="CHEBI:58141"/>
        <dbReference type="ChEBI" id="CHEBI:456216"/>
        <dbReference type="EC" id="3.6.1.41"/>
    </reaction>
</comment>
<reference evidence="12 13" key="1">
    <citation type="submission" date="2018-01" db="EMBL/GenBank/DDBJ databases">
        <authorList>
            <person name="Paulsen S."/>
            <person name="Gram L.K."/>
        </authorList>
    </citation>
    <scope>NUCLEOTIDE SEQUENCE [LARGE SCALE GENOMIC DNA]</scope>
    <source>
        <strain evidence="10 13">S3790</strain>
        <strain evidence="11 12">S3895</strain>
    </source>
</reference>
<dbReference type="EC" id="3.6.1.41" evidence="3"/>
<dbReference type="InterPro" id="IPR050126">
    <property type="entry name" value="Ap4A_hydrolase"/>
</dbReference>
<comment type="caution">
    <text evidence="10">The sequence shown here is derived from an EMBL/GenBank/DDBJ whole genome shotgun (WGS) entry which is preliminary data.</text>
</comment>
<dbReference type="NCBIfam" id="NF001204">
    <property type="entry name" value="PRK00166.1"/>
    <property type="match status" value="1"/>
</dbReference>
<evidence type="ECO:0000256" key="6">
    <source>
        <dbReference type="ARBA" id="ARBA00032248"/>
    </source>
</evidence>
<dbReference type="EMBL" id="PNBX01000022">
    <property type="protein sequence ID" value="TMO69230.1"/>
    <property type="molecule type" value="Genomic_DNA"/>
</dbReference>
<keyword evidence="4" id="KW-0378">Hydrolase</keyword>
<evidence type="ECO:0000256" key="4">
    <source>
        <dbReference type="ARBA" id="ARBA00022801"/>
    </source>
</evidence>
<evidence type="ECO:0000256" key="3">
    <source>
        <dbReference type="ARBA" id="ARBA00012506"/>
    </source>
</evidence>
<evidence type="ECO:0000313" key="11">
    <source>
        <dbReference type="EMBL" id="TMO70792.1"/>
    </source>
</evidence>
<protein>
    <recommendedName>
        <fullName evidence="3">bis(5'-nucleosyl)-tetraphosphatase (symmetrical)</fullName>
        <ecNumber evidence="3">3.6.1.41</ecNumber>
    </recommendedName>
    <alternativeName>
        <fullName evidence="6">Ap4A hydrolase</fullName>
    </alternativeName>
    <alternativeName>
        <fullName evidence="5">Diadenosine 5',5'''-P1,P4-tetraphosphate pyrophosphohydrolase</fullName>
    </alternativeName>
    <alternativeName>
        <fullName evidence="7">Diadenosine tetraphosphatase</fullName>
    </alternativeName>
</protein>
<evidence type="ECO:0000256" key="5">
    <source>
        <dbReference type="ARBA" id="ARBA00031248"/>
    </source>
</evidence>
<sequence length="266" mass="30369">MAQYAIGDLQGCFKPFTQLLDMVNFNSSKDHLYLVGDVIARGPDSLACLDWLYMHQDSITITLGNHDLHLLACAELNRLPNPKDKLENVFQSPRFSKYLSLLKQQPLAVSLPEHRAFISHAGIHPTWSINTALEYAQYVEQRYRSHSAKDLFSSMYSEHPTECINELSEAEKFRAIINVFTRMRYLKANNELDLTNKGSMGSSTTLTPWFHHERFQKSKNSFIFGHWAALKGVTKMQNVIALDTGCVWGGPMTMMNITTKEQYSIK</sequence>
<dbReference type="Proteomes" id="UP000307217">
    <property type="component" value="Unassembled WGS sequence"/>
</dbReference>
<evidence type="ECO:0000256" key="2">
    <source>
        <dbReference type="ARBA" id="ARBA00005419"/>
    </source>
</evidence>
<dbReference type="SUPFAM" id="SSF56300">
    <property type="entry name" value="Metallo-dependent phosphatases"/>
    <property type="match status" value="1"/>
</dbReference>
<evidence type="ECO:0000313" key="13">
    <source>
        <dbReference type="Proteomes" id="UP000307217"/>
    </source>
</evidence>
<dbReference type="RefSeq" id="WP_138590829.1">
    <property type="nucleotide sequence ID" value="NZ_PNBW01000123.1"/>
</dbReference>
<dbReference type="InterPro" id="IPR004843">
    <property type="entry name" value="Calcineurin-like_PHP"/>
</dbReference>
<proteinExistence type="inferred from homology"/>
<dbReference type="PANTHER" id="PTHR42850:SF11">
    <property type="entry name" value="BIS(5'-NUCLEOSYL)-TETRAPHOSPHATASE [SYMMETRICAL]"/>
    <property type="match status" value="1"/>
</dbReference>
<evidence type="ECO:0000313" key="10">
    <source>
        <dbReference type="EMBL" id="TMO69230.1"/>
    </source>
</evidence>
<evidence type="ECO:0000259" key="9">
    <source>
        <dbReference type="Pfam" id="PF00149"/>
    </source>
</evidence>
<dbReference type="InterPro" id="IPR029052">
    <property type="entry name" value="Metallo-depent_PP-like"/>
</dbReference>
<evidence type="ECO:0000256" key="1">
    <source>
        <dbReference type="ARBA" id="ARBA00003413"/>
    </source>
</evidence>
<accession>A0A5S3VBR0</accession>
<dbReference type="GO" id="GO:0005737">
    <property type="term" value="C:cytoplasm"/>
    <property type="evidence" value="ECO:0007669"/>
    <property type="project" value="TreeGrafter"/>
</dbReference>
<evidence type="ECO:0000256" key="8">
    <source>
        <dbReference type="ARBA" id="ARBA00049417"/>
    </source>
</evidence>
<evidence type="ECO:0000313" key="12">
    <source>
        <dbReference type="Proteomes" id="UP000307164"/>
    </source>
</evidence>
<dbReference type="Pfam" id="PF00149">
    <property type="entry name" value="Metallophos"/>
    <property type="match status" value="1"/>
</dbReference>
<reference evidence="13" key="2">
    <citation type="submission" date="2019-06" db="EMBL/GenBank/DDBJ databases">
        <title>Co-occurence of chitin degradation, pigmentation and bioactivity in marine Pseudoalteromonas.</title>
        <authorList>
            <person name="Sonnenschein E.C."/>
            <person name="Bech P.K."/>
        </authorList>
    </citation>
    <scope>NUCLEOTIDE SEQUENCE [LARGE SCALE GENOMIC DNA]</scope>
    <source>
        <strain evidence="13">S3790</strain>
        <strain evidence="11">S3895</strain>
    </source>
</reference>
<dbReference type="GO" id="GO:0016791">
    <property type="term" value="F:phosphatase activity"/>
    <property type="evidence" value="ECO:0007669"/>
    <property type="project" value="TreeGrafter"/>
</dbReference>
<gene>
    <name evidence="10" type="ORF">CWC19_05790</name>
    <name evidence="11" type="ORF">CWC20_19230</name>
</gene>
<dbReference type="GO" id="GO:0110154">
    <property type="term" value="P:RNA decapping"/>
    <property type="evidence" value="ECO:0007669"/>
    <property type="project" value="TreeGrafter"/>
</dbReference>
<comment type="similarity">
    <text evidence="2">Belongs to the Ap4A hydrolase family.</text>
</comment>
<dbReference type="AlphaFoldDB" id="A0A5S3VBR0"/>
<dbReference type="PANTHER" id="PTHR42850">
    <property type="entry name" value="METALLOPHOSPHOESTERASE"/>
    <property type="match status" value="1"/>
</dbReference>
<dbReference type="PIRSF" id="PIRSF000903">
    <property type="entry name" value="B5n-ttraPtase_sm"/>
    <property type="match status" value="1"/>
</dbReference>
<dbReference type="GO" id="GO:0008803">
    <property type="term" value="F:bis(5'-nucleosyl)-tetraphosphatase (symmetrical) activity"/>
    <property type="evidence" value="ECO:0007669"/>
    <property type="project" value="UniProtKB-EC"/>
</dbReference>
<comment type="function">
    <text evidence="1">Hydrolyzes diadenosine 5',5'''-P1,P4-tetraphosphate to yield ADP.</text>
</comment>
<keyword evidence="12" id="KW-1185">Reference proteome</keyword>
<evidence type="ECO:0000256" key="7">
    <source>
        <dbReference type="ARBA" id="ARBA00033210"/>
    </source>
</evidence>
<feature type="domain" description="Calcineurin-like phosphoesterase" evidence="9">
    <location>
        <begin position="5"/>
        <end position="124"/>
    </location>
</feature>
<dbReference type="OrthoDB" id="9807890at2"/>
<dbReference type="InterPro" id="IPR004617">
    <property type="entry name" value="ApaH"/>
</dbReference>
<dbReference type="NCBIfam" id="TIGR00668">
    <property type="entry name" value="apaH"/>
    <property type="match status" value="1"/>
</dbReference>
<organism evidence="10 13">
    <name type="scientific">Pseudoalteromonas aurantia</name>
    <dbReference type="NCBI Taxonomy" id="43654"/>
    <lineage>
        <taxon>Bacteria</taxon>
        <taxon>Pseudomonadati</taxon>
        <taxon>Pseudomonadota</taxon>
        <taxon>Gammaproteobacteria</taxon>
        <taxon>Alteromonadales</taxon>
        <taxon>Pseudoalteromonadaceae</taxon>
        <taxon>Pseudoalteromonas</taxon>
    </lineage>
</organism>
<name>A0A5S3VBR0_9GAMM</name>
<dbReference type="Proteomes" id="UP000307164">
    <property type="component" value="Unassembled WGS sequence"/>
</dbReference>
<reference evidence="10" key="3">
    <citation type="submission" date="2019-09" db="EMBL/GenBank/DDBJ databases">
        <title>Co-occurence of chitin degradation, pigmentation and bioactivity in marine Pseudoalteromonas.</title>
        <authorList>
            <person name="Sonnenschein E.C."/>
            <person name="Bech P.K."/>
        </authorList>
    </citation>
    <scope>NUCLEOTIDE SEQUENCE</scope>
    <source>
        <strain evidence="10">S3790</strain>
        <strain evidence="12">S3895</strain>
    </source>
</reference>
<dbReference type="Gene3D" id="3.60.21.10">
    <property type="match status" value="1"/>
</dbReference>
<dbReference type="EMBL" id="PNBW01000123">
    <property type="protein sequence ID" value="TMO70792.1"/>
    <property type="molecule type" value="Genomic_DNA"/>
</dbReference>